<comment type="caution">
    <text evidence="2">The sequence shown here is derived from an EMBL/GenBank/DDBJ whole genome shotgun (WGS) entry which is preliminary data.</text>
</comment>
<dbReference type="EMBL" id="JARBHB010000007">
    <property type="protein sequence ID" value="KAJ8878523.1"/>
    <property type="molecule type" value="Genomic_DNA"/>
</dbReference>
<evidence type="ECO:0000313" key="3">
    <source>
        <dbReference type="Proteomes" id="UP001159363"/>
    </source>
</evidence>
<name>A0ABQ9H2L7_9NEOP</name>
<feature type="region of interest" description="Disordered" evidence="1">
    <location>
        <begin position="587"/>
        <end position="658"/>
    </location>
</feature>
<gene>
    <name evidence="2" type="ORF">PR048_019101</name>
</gene>
<organism evidence="2 3">
    <name type="scientific">Dryococelus australis</name>
    <dbReference type="NCBI Taxonomy" id="614101"/>
    <lineage>
        <taxon>Eukaryota</taxon>
        <taxon>Metazoa</taxon>
        <taxon>Ecdysozoa</taxon>
        <taxon>Arthropoda</taxon>
        <taxon>Hexapoda</taxon>
        <taxon>Insecta</taxon>
        <taxon>Pterygota</taxon>
        <taxon>Neoptera</taxon>
        <taxon>Polyneoptera</taxon>
        <taxon>Phasmatodea</taxon>
        <taxon>Verophasmatodea</taxon>
        <taxon>Anareolatae</taxon>
        <taxon>Phasmatidae</taxon>
        <taxon>Eurycanthinae</taxon>
        <taxon>Dryococelus</taxon>
    </lineage>
</organism>
<protein>
    <submittedName>
        <fullName evidence="2">Uncharacterized protein</fullName>
    </submittedName>
</protein>
<sequence length="658" mass="72360">MFDAVLQVTAGPILELNKQTLDNSPSILRTREHANDIQRRIYVVKSHATVTGYWGRNYSRPGFVAANTQPRWYRLFTLSSNPSQDCSSSVARKPNSGAAETKWVDPNSGAALDRFILSGVAILNGMRTKSHGSSKLSRGQAYRLTYNLHPCLTRDSNPEPPAPQFGGAPTDCATGDREINVIQNVHSDKISPSRTTQFGVWVIGAQNYLFPKYADAAELCGRGFKRDFRSTVIAAFVRERGLPVLAQSLAAKSARRELQEYQLADWVAAALYTRLACSPPTKAIRFQSPAGSFRVFACGNRARRCRWSAGFLWDIPIPPPFIPAFGDEHCVFAIVGRACRTISFCKVAHPVSRAARHDENRNNFQSKTPCRAAEFVGLTGAAGRLGGFGSFRTSSAIFGSTRVVLGSCRLNIVESTRRCSAVTPTNSSSMELPLDCLSPDGIRNTKTTLRRHIPPTFVQQALTSTRVGNGFPSHAARRQECYSYEQMKLRCSLQHAAEIGDKSTNDLSESDQHTCVSDGCLYVHRCSLVSGRSTFSFSRLHSGYWFLLLVPSVYSTMGVDKGVQGATAPSPHPSSTNKVVTYSAPTDTAPRLVSIRPPPVSLPPLEQTRDRDSNESTRATRRRRAQTQLTSLSAGPPLHPTVEWPRPRTRRPPAPAYL</sequence>
<keyword evidence="3" id="KW-1185">Reference proteome</keyword>
<evidence type="ECO:0000256" key="1">
    <source>
        <dbReference type="SAM" id="MobiDB-lite"/>
    </source>
</evidence>
<reference evidence="2 3" key="1">
    <citation type="submission" date="2023-02" db="EMBL/GenBank/DDBJ databases">
        <title>LHISI_Scaffold_Assembly.</title>
        <authorList>
            <person name="Stuart O.P."/>
            <person name="Cleave R."/>
            <person name="Magrath M.J.L."/>
            <person name="Mikheyev A.S."/>
        </authorList>
    </citation>
    <scope>NUCLEOTIDE SEQUENCE [LARGE SCALE GENOMIC DNA]</scope>
    <source>
        <strain evidence="2">Daus_M_001</strain>
        <tissue evidence="2">Leg muscle</tissue>
    </source>
</reference>
<dbReference type="Proteomes" id="UP001159363">
    <property type="component" value="Chromosome 6"/>
</dbReference>
<proteinExistence type="predicted"/>
<evidence type="ECO:0000313" key="2">
    <source>
        <dbReference type="EMBL" id="KAJ8878523.1"/>
    </source>
</evidence>
<accession>A0ABQ9H2L7</accession>